<evidence type="ECO:0000313" key="1">
    <source>
        <dbReference type="EMBL" id="VEL22370.1"/>
    </source>
</evidence>
<reference evidence="1" key="1">
    <citation type="submission" date="2018-11" db="EMBL/GenBank/DDBJ databases">
        <authorList>
            <consortium name="Pathogen Informatics"/>
        </authorList>
    </citation>
    <scope>NUCLEOTIDE SEQUENCE</scope>
</reference>
<dbReference type="AlphaFoldDB" id="A0A448WX80"/>
<organism evidence="1 2">
    <name type="scientific">Protopolystoma xenopodis</name>
    <dbReference type="NCBI Taxonomy" id="117903"/>
    <lineage>
        <taxon>Eukaryota</taxon>
        <taxon>Metazoa</taxon>
        <taxon>Spiralia</taxon>
        <taxon>Lophotrochozoa</taxon>
        <taxon>Platyhelminthes</taxon>
        <taxon>Monogenea</taxon>
        <taxon>Polyopisthocotylea</taxon>
        <taxon>Polystomatidea</taxon>
        <taxon>Polystomatidae</taxon>
        <taxon>Protopolystoma</taxon>
    </lineage>
</organism>
<gene>
    <name evidence="1" type="ORF">PXEA_LOCUS15810</name>
</gene>
<comment type="caution">
    <text evidence="1">The sequence shown here is derived from an EMBL/GenBank/DDBJ whole genome shotgun (WGS) entry which is preliminary data.</text>
</comment>
<proteinExistence type="predicted"/>
<keyword evidence="2" id="KW-1185">Reference proteome</keyword>
<sequence length="158" mass="17152">MSEFLPSQKIPARRGCPFSPLLRVLCIQPGFIWTLALTALASFSRLPVCLGWVYFASLGHASDRIGKQFGGDFVAAIVNCSIGFVEIFSGHGTPGLSVRSTRSGRKQRGMGLATLKITWPDRRPAGGDGRSGRGREEAKVVKSLFICFTDQSLPPLRL</sequence>
<accession>A0A448WX80</accession>
<dbReference type="EMBL" id="CAAALY010056073">
    <property type="protein sequence ID" value="VEL22370.1"/>
    <property type="molecule type" value="Genomic_DNA"/>
</dbReference>
<evidence type="ECO:0000313" key="2">
    <source>
        <dbReference type="Proteomes" id="UP000784294"/>
    </source>
</evidence>
<dbReference type="Proteomes" id="UP000784294">
    <property type="component" value="Unassembled WGS sequence"/>
</dbReference>
<name>A0A448WX80_9PLAT</name>
<protein>
    <submittedName>
        <fullName evidence="1">Uncharacterized protein</fullName>
    </submittedName>
</protein>